<dbReference type="Gramene" id="ABO99022">
    <property type="protein sequence ID" value="ABO99022"/>
    <property type="gene ID" value="OSTLU_26672"/>
</dbReference>
<reference evidence="1 2" key="1">
    <citation type="journal article" date="2007" name="Proc. Natl. Acad. Sci. U.S.A.">
        <title>The tiny eukaryote Ostreococcus provides genomic insights into the paradox of plankton speciation.</title>
        <authorList>
            <person name="Palenik B."/>
            <person name="Grimwood J."/>
            <person name="Aerts A."/>
            <person name="Rouze P."/>
            <person name="Salamov A."/>
            <person name="Putnam N."/>
            <person name="Dupont C."/>
            <person name="Jorgensen R."/>
            <person name="Derelle E."/>
            <person name="Rombauts S."/>
            <person name="Zhou K."/>
            <person name="Otillar R."/>
            <person name="Merchant S.S."/>
            <person name="Podell S."/>
            <person name="Gaasterland T."/>
            <person name="Napoli C."/>
            <person name="Gendler K."/>
            <person name="Manuell A."/>
            <person name="Tai V."/>
            <person name="Vallon O."/>
            <person name="Piganeau G."/>
            <person name="Jancek S."/>
            <person name="Heijde M."/>
            <person name="Jabbari K."/>
            <person name="Bowler C."/>
            <person name="Lohr M."/>
            <person name="Robbens S."/>
            <person name="Werner G."/>
            <person name="Dubchak I."/>
            <person name="Pazour G.J."/>
            <person name="Ren Q."/>
            <person name="Paulsen I."/>
            <person name="Delwiche C."/>
            <person name="Schmutz J."/>
            <person name="Rokhsar D."/>
            <person name="Van de Peer Y."/>
            <person name="Moreau H."/>
            <person name="Grigoriev I.V."/>
        </authorList>
    </citation>
    <scope>NUCLEOTIDE SEQUENCE [LARGE SCALE GENOMIC DNA]</scope>
    <source>
        <strain evidence="1 2">CCE9901</strain>
    </source>
</reference>
<dbReference type="Proteomes" id="UP000001568">
    <property type="component" value="Chromosome 12"/>
</dbReference>
<dbReference type="EMBL" id="CP000592">
    <property type="protein sequence ID" value="ABO99022.1"/>
    <property type="molecule type" value="Genomic_DNA"/>
</dbReference>
<name>A4S585_OSTLU</name>
<dbReference type="KEGG" id="olu:OSTLU_26672"/>
<evidence type="ECO:0000313" key="2">
    <source>
        <dbReference type="Proteomes" id="UP000001568"/>
    </source>
</evidence>
<dbReference type="InterPro" id="IPR038538">
    <property type="entry name" value="MTERF_sf"/>
</dbReference>
<organism evidence="1 2">
    <name type="scientific">Ostreococcus lucimarinus (strain CCE9901)</name>
    <dbReference type="NCBI Taxonomy" id="436017"/>
    <lineage>
        <taxon>Eukaryota</taxon>
        <taxon>Viridiplantae</taxon>
        <taxon>Chlorophyta</taxon>
        <taxon>Mamiellophyceae</taxon>
        <taxon>Mamiellales</taxon>
        <taxon>Bathycoccaceae</taxon>
        <taxon>Ostreococcus</taxon>
    </lineage>
</organism>
<dbReference type="Gene3D" id="1.25.70.10">
    <property type="entry name" value="Transcription termination factor 3, mitochondrial"/>
    <property type="match status" value="1"/>
</dbReference>
<protein>
    <submittedName>
        <fullName evidence="1">Uncharacterized protein</fullName>
    </submittedName>
</protein>
<dbReference type="GeneID" id="5004793"/>
<dbReference type="AlphaFoldDB" id="A4S585"/>
<evidence type="ECO:0000313" key="1">
    <source>
        <dbReference type="EMBL" id="ABO99022.1"/>
    </source>
</evidence>
<keyword evidence="2" id="KW-1185">Reference proteome</keyword>
<dbReference type="eggNOG" id="ENOG502QYF3">
    <property type="taxonomic scope" value="Eukaryota"/>
</dbReference>
<dbReference type="RefSeq" id="XP_001420729.1">
    <property type="nucleotide sequence ID" value="XM_001420692.1"/>
</dbReference>
<accession>A4S585</accession>
<proteinExistence type="predicted"/>
<dbReference type="OMA" id="TRASECD"/>
<gene>
    <name evidence="1" type="ORF">OSTLU_26672</name>
</gene>
<dbReference type="OrthoDB" id="431485at2759"/>
<dbReference type="STRING" id="436017.A4S585"/>
<sequence length="130" mass="14624">MNDDDVDAMMEKAFGWRGQGYWRNTKVREVPTAADVTARVAFLESIGVTTRASECDLAKIVKKQPEILACDVEQLTAATEHIEKNYFMKRDTRNFVKYVVRVPQALGNNLDCAGEGKACLGECNRCWARC</sequence>
<dbReference type="HOGENOM" id="CLU_1901683_0_0_1"/>